<reference evidence="1 2" key="1">
    <citation type="journal article" date="2020" name="Cell">
        <title>Large-Scale Comparative Analyses of Tick Genomes Elucidate Their Genetic Diversity and Vector Capacities.</title>
        <authorList>
            <consortium name="Tick Genome and Microbiome Consortium (TIGMIC)"/>
            <person name="Jia N."/>
            <person name="Wang J."/>
            <person name="Shi W."/>
            <person name="Du L."/>
            <person name="Sun Y."/>
            <person name="Zhan W."/>
            <person name="Jiang J.F."/>
            <person name="Wang Q."/>
            <person name="Zhang B."/>
            <person name="Ji P."/>
            <person name="Bell-Sakyi L."/>
            <person name="Cui X.M."/>
            <person name="Yuan T.T."/>
            <person name="Jiang B.G."/>
            <person name="Yang W.F."/>
            <person name="Lam T.T."/>
            <person name="Chang Q.C."/>
            <person name="Ding S.J."/>
            <person name="Wang X.J."/>
            <person name="Zhu J.G."/>
            <person name="Ruan X.D."/>
            <person name="Zhao L."/>
            <person name="Wei J.T."/>
            <person name="Ye R.Z."/>
            <person name="Que T.C."/>
            <person name="Du C.H."/>
            <person name="Zhou Y.H."/>
            <person name="Cheng J.X."/>
            <person name="Dai P.F."/>
            <person name="Guo W.B."/>
            <person name="Han X.H."/>
            <person name="Huang E.J."/>
            <person name="Li L.F."/>
            <person name="Wei W."/>
            <person name="Gao Y.C."/>
            <person name="Liu J.Z."/>
            <person name="Shao H.Z."/>
            <person name="Wang X."/>
            <person name="Wang C.C."/>
            <person name="Yang T.C."/>
            <person name="Huo Q.B."/>
            <person name="Li W."/>
            <person name="Chen H.Y."/>
            <person name="Chen S.E."/>
            <person name="Zhou L.G."/>
            <person name="Ni X.B."/>
            <person name="Tian J.H."/>
            <person name="Sheng Y."/>
            <person name="Liu T."/>
            <person name="Pan Y.S."/>
            <person name="Xia L.Y."/>
            <person name="Li J."/>
            <person name="Zhao F."/>
            <person name="Cao W.C."/>
        </authorList>
    </citation>
    <scope>NUCLEOTIDE SEQUENCE [LARGE SCALE GENOMIC DNA]</scope>
    <source>
        <strain evidence="1">Iper-2018</strain>
    </source>
</reference>
<comment type="caution">
    <text evidence="1">The sequence shown here is derived from an EMBL/GenBank/DDBJ whole genome shotgun (WGS) entry which is preliminary data.</text>
</comment>
<dbReference type="EMBL" id="JABSTQ010011269">
    <property type="protein sequence ID" value="KAG0413360.1"/>
    <property type="molecule type" value="Genomic_DNA"/>
</dbReference>
<dbReference type="Proteomes" id="UP000805193">
    <property type="component" value="Unassembled WGS sequence"/>
</dbReference>
<accession>A0AC60P1Z0</accession>
<proteinExistence type="predicted"/>
<gene>
    <name evidence="1" type="ORF">HPB47_009488</name>
</gene>
<organism evidence="1 2">
    <name type="scientific">Ixodes persulcatus</name>
    <name type="common">Taiga tick</name>
    <dbReference type="NCBI Taxonomy" id="34615"/>
    <lineage>
        <taxon>Eukaryota</taxon>
        <taxon>Metazoa</taxon>
        <taxon>Ecdysozoa</taxon>
        <taxon>Arthropoda</taxon>
        <taxon>Chelicerata</taxon>
        <taxon>Arachnida</taxon>
        <taxon>Acari</taxon>
        <taxon>Parasitiformes</taxon>
        <taxon>Ixodida</taxon>
        <taxon>Ixodoidea</taxon>
        <taxon>Ixodidae</taxon>
        <taxon>Ixodinae</taxon>
        <taxon>Ixodes</taxon>
    </lineage>
</organism>
<protein>
    <submittedName>
        <fullName evidence="1">Uncharacterized protein</fullName>
    </submittedName>
</protein>
<keyword evidence="2" id="KW-1185">Reference proteome</keyword>
<evidence type="ECO:0000313" key="2">
    <source>
        <dbReference type="Proteomes" id="UP000805193"/>
    </source>
</evidence>
<sequence>MYQLAQASTLASFISSTLGPFNCFTVQPCFIVAIYAIAVCNARRFSFHVRHRQLPPEIILLFGGFKPSQGHGVRMCKVLSSEWHRQARFYRECLFLMLQGTTSNGHGGRRWREYRELADATAEFHWRRMLSELRASSPKKAAPSKSTVHTLGQVSLPESIRRVLDRGPKFAVEPKKSRAELLSLVPDVARKVPEAEAESHCCHSSLLTQKLSSGRLRGRAIDMRCEGLVIIKLNIALTGKLNASQMLDFPPTC</sequence>
<evidence type="ECO:0000313" key="1">
    <source>
        <dbReference type="EMBL" id="KAG0413360.1"/>
    </source>
</evidence>
<name>A0AC60P1Z0_IXOPE</name>